<dbReference type="AlphaFoldDB" id="A0A1L7CR44"/>
<dbReference type="SUPFAM" id="SSF140453">
    <property type="entry name" value="EsxAB dimer-like"/>
    <property type="match status" value="1"/>
</dbReference>
<organism evidence="2 3">
    <name type="scientific">Corynebacterium frankenforstense DSM 45800</name>
    <dbReference type="NCBI Taxonomy" id="1437875"/>
    <lineage>
        <taxon>Bacteria</taxon>
        <taxon>Bacillati</taxon>
        <taxon>Actinomycetota</taxon>
        <taxon>Actinomycetes</taxon>
        <taxon>Mycobacteriales</taxon>
        <taxon>Corynebacteriaceae</taxon>
        <taxon>Corynebacterium</taxon>
    </lineage>
</organism>
<evidence type="ECO:0000256" key="1">
    <source>
        <dbReference type="RuleBase" id="RU362001"/>
    </source>
</evidence>
<sequence>MTDIQYQFGAISAASADITATSGRISGQLATLKSDVAPMAAIWEGDAAVAWNEAQNKWDNAAAELNEVLRTVARVVDTGNDNMSNTNRAAAAAWGN</sequence>
<evidence type="ECO:0000313" key="3">
    <source>
        <dbReference type="Proteomes" id="UP000185434"/>
    </source>
</evidence>
<dbReference type="Proteomes" id="UP000185434">
    <property type="component" value="Chromosome"/>
</dbReference>
<protein>
    <recommendedName>
        <fullName evidence="1">ESAT-6-like protein</fullName>
    </recommendedName>
</protein>
<dbReference type="InterPro" id="IPR010310">
    <property type="entry name" value="T7SS_ESAT-6-like"/>
</dbReference>
<accession>A0A1L7CR44</accession>
<dbReference type="RefSeq" id="WP_075663271.1">
    <property type="nucleotide sequence ID" value="NZ_CP009247.1"/>
</dbReference>
<reference evidence="2 3" key="1">
    <citation type="submission" date="2014-08" db="EMBL/GenBank/DDBJ databases">
        <title>Complete genome sequence of Corynebacterium frankenforstense ST18(T) (=DSM 45800(T)), isolated from raw cow milk.</title>
        <authorList>
            <person name="Ruckert C."/>
            <person name="Albersmeier A."/>
            <person name="Winkler A."/>
            <person name="Lipski A."/>
            <person name="Kalinowski J."/>
        </authorList>
    </citation>
    <scope>NUCLEOTIDE SEQUENCE [LARGE SCALE GENOMIC DNA]</scope>
    <source>
        <strain evidence="2 3">ST18</strain>
    </source>
</reference>
<dbReference type="InterPro" id="IPR036689">
    <property type="entry name" value="ESAT-6-like_sf"/>
</dbReference>
<dbReference type="OrthoDB" id="3387628at2"/>
<dbReference type="STRING" id="1437875.CFRA_02300"/>
<dbReference type="KEGG" id="cfk:CFRA_02300"/>
<proteinExistence type="inferred from homology"/>
<dbReference type="Pfam" id="PF06013">
    <property type="entry name" value="WXG100"/>
    <property type="match status" value="1"/>
</dbReference>
<keyword evidence="3" id="KW-1185">Reference proteome</keyword>
<name>A0A1L7CR44_9CORY</name>
<dbReference type="NCBIfam" id="TIGR03930">
    <property type="entry name" value="WXG100_ESAT6"/>
    <property type="match status" value="1"/>
</dbReference>
<dbReference type="Gene3D" id="1.10.287.1060">
    <property type="entry name" value="ESAT-6-like"/>
    <property type="match status" value="1"/>
</dbReference>
<gene>
    <name evidence="2" type="ORF">CFRA_02300</name>
</gene>
<evidence type="ECO:0000313" key="2">
    <source>
        <dbReference type="EMBL" id="APT88298.1"/>
    </source>
</evidence>
<comment type="similarity">
    <text evidence="1">Belongs to the WXG100 family.</text>
</comment>
<dbReference type="EMBL" id="CP009247">
    <property type="protein sequence ID" value="APT88298.1"/>
    <property type="molecule type" value="Genomic_DNA"/>
</dbReference>